<dbReference type="InterPro" id="IPR023540">
    <property type="entry name" value="PPAT_arch"/>
</dbReference>
<gene>
    <name evidence="7" type="primary">coaD</name>
    <name evidence="9" type="ordered locus">Maeo_1330</name>
</gene>
<evidence type="ECO:0000256" key="2">
    <source>
        <dbReference type="ARBA" id="ARBA00022679"/>
    </source>
</evidence>
<evidence type="ECO:0000256" key="4">
    <source>
        <dbReference type="ARBA" id="ARBA00022741"/>
    </source>
</evidence>
<evidence type="ECO:0000313" key="10">
    <source>
        <dbReference type="Proteomes" id="UP000001106"/>
    </source>
</evidence>
<keyword evidence="3 7" id="KW-0548">Nucleotidyltransferase</keyword>
<dbReference type="GO" id="GO:0005737">
    <property type="term" value="C:cytoplasm"/>
    <property type="evidence" value="ECO:0007669"/>
    <property type="project" value="UniProtKB-SubCell"/>
</dbReference>
<dbReference type="Pfam" id="PF01467">
    <property type="entry name" value="CTP_transf_like"/>
    <property type="match status" value="1"/>
</dbReference>
<dbReference type="PANTHER" id="PTHR43793:SF1">
    <property type="entry name" value="FAD SYNTHASE"/>
    <property type="match status" value="1"/>
</dbReference>
<accession>A6UWN4</accession>
<keyword evidence="4 7" id="KW-0547">Nucleotide-binding</keyword>
<keyword evidence="1 7" id="KW-0963">Cytoplasm</keyword>
<name>A6UWN4_META3</name>
<keyword evidence="10" id="KW-1185">Reference proteome</keyword>
<dbReference type="RefSeq" id="WP_011974038.1">
    <property type="nucleotide sequence ID" value="NC_009635.1"/>
</dbReference>
<feature type="domain" description="Cytidyltransferase-like" evidence="8">
    <location>
        <begin position="8"/>
        <end position="141"/>
    </location>
</feature>
<dbReference type="GO" id="GO:0004595">
    <property type="term" value="F:pantetheine-phosphate adenylyltransferase activity"/>
    <property type="evidence" value="ECO:0007669"/>
    <property type="project" value="UniProtKB-UniRule"/>
</dbReference>
<dbReference type="InterPro" id="IPR004821">
    <property type="entry name" value="Cyt_trans-like"/>
</dbReference>
<dbReference type="UniPathway" id="UPA00241"/>
<dbReference type="HOGENOM" id="CLU_035272_5_0_2"/>
<keyword evidence="5 7" id="KW-0067">ATP-binding</keyword>
<dbReference type="GO" id="GO:0015937">
    <property type="term" value="P:coenzyme A biosynthetic process"/>
    <property type="evidence" value="ECO:0007669"/>
    <property type="project" value="UniProtKB-UniRule"/>
</dbReference>
<dbReference type="NCBIfam" id="TIGR00125">
    <property type="entry name" value="cyt_tran_rel"/>
    <property type="match status" value="1"/>
</dbReference>
<evidence type="ECO:0000256" key="3">
    <source>
        <dbReference type="ARBA" id="ARBA00022695"/>
    </source>
</evidence>
<dbReference type="OrthoDB" id="53228at2157"/>
<reference evidence="9" key="1">
    <citation type="submission" date="2007-06" db="EMBL/GenBank/DDBJ databases">
        <title>Complete sequence of Methanococcus aeolicus Nankai-3.</title>
        <authorList>
            <consortium name="US DOE Joint Genome Institute"/>
            <person name="Copeland A."/>
            <person name="Lucas S."/>
            <person name="Lapidus A."/>
            <person name="Barry K."/>
            <person name="Glavina del Rio T."/>
            <person name="Dalin E."/>
            <person name="Tice H."/>
            <person name="Pitluck S."/>
            <person name="Chain P."/>
            <person name="Malfatti S."/>
            <person name="Shin M."/>
            <person name="Vergez L."/>
            <person name="Schmutz J."/>
            <person name="Larimer F."/>
            <person name="Land M."/>
            <person name="Hauser L."/>
            <person name="Kyrpides N."/>
            <person name="Lykidis A."/>
            <person name="Sieprawska-Lupa M."/>
            <person name="Whitman W.B."/>
            <person name="Richardson P."/>
        </authorList>
    </citation>
    <scope>NUCLEOTIDE SEQUENCE [LARGE SCALE GENOMIC DNA]</scope>
    <source>
        <strain evidence="9">Nankai-3</strain>
    </source>
</reference>
<evidence type="ECO:0000313" key="9">
    <source>
        <dbReference type="EMBL" id="ABR56906.1"/>
    </source>
</evidence>
<comment type="subcellular location">
    <subcellularLocation>
        <location evidence="7">Cytoplasm</location>
    </subcellularLocation>
</comment>
<dbReference type="InterPro" id="IPR050385">
    <property type="entry name" value="Archaeal_FAD_synthase"/>
</dbReference>
<comment type="similarity">
    <text evidence="7">Belongs to the eukaryotic CoaD family.</text>
</comment>
<dbReference type="HAMAP" id="MF_00647">
    <property type="entry name" value="PPAT_arch"/>
    <property type="match status" value="1"/>
</dbReference>
<dbReference type="eggNOG" id="arCOG01223">
    <property type="taxonomic scope" value="Archaea"/>
</dbReference>
<comment type="function">
    <text evidence="7">Reversibly transfers an adenylyl group from ATP to 4'-phosphopantetheine, yielding dephospho-CoA (dPCoA) and pyrophosphate.</text>
</comment>
<sequence length="153" mass="17491">MLKKATVVVGGTFDILHKGHKKLLKYASNFGKLYIGITSDKFAGAYKTHNIYPLEIRINNLKKYLDSHNIEYVIKIIDDAYGDTIGNDKLDIIVVTPETENNAKKINEIRAKNKLKPLEIKIYDYVLGEDKKPISTTRIRNKEINEKGELIKD</sequence>
<evidence type="ECO:0000256" key="5">
    <source>
        <dbReference type="ARBA" id="ARBA00022840"/>
    </source>
</evidence>
<protein>
    <recommendedName>
        <fullName evidence="7">Phosphopantetheine adenylyltransferase</fullName>
        <ecNumber evidence="7">2.7.7.3</ecNumber>
    </recommendedName>
    <alternativeName>
        <fullName evidence="7">Dephospho-CoA pyrophosphorylase</fullName>
    </alternativeName>
    <alternativeName>
        <fullName evidence="7">Pantetheine-phosphate adenylyltransferase</fullName>
        <shortName evidence="7">PPAT</shortName>
    </alternativeName>
</protein>
<evidence type="ECO:0000256" key="6">
    <source>
        <dbReference type="ARBA" id="ARBA00022993"/>
    </source>
</evidence>
<proteinExistence type="inferred from homology"/>
<keyword evidence="6 7" id="KW-0173">Coenzyme A biosynthesis</keyword>
<dbReference type="STRING" id="419665.Maeo_1330"/>
<evidence type="ECO:0000256" key="1">
    <source>
        <dbReference type="ARBA" id="ARBA00022490"/>
    </source>
</evidence>
<dbReference type="InterPro" id="IPR014729">
    <property type="entry name" value="Rossmann-like_a/b/a_fold"/>
</dbReference>
<dbReference type="Proteomes" id="UP000001106">
    <property type="component" value="Chromosome"/>
</dbReference>
<dbReference type="Gene3D" id="3.40.50.620">
    <property type="entry name" value="HUPs"/>
    <property type="match status" value="1"/>
</dbReference>
<keyword evidence="2 7" id="KW-0808">Transferase</keyword>
<dbReference type="SUPFAM" id="SSF52374">
    <property type="entry name" value="Nucleotidylyl transferase"/>
    <property type="match status" value="1"/>
</dbReference>
<organism evidence="9 10">
    <name type="scientific">Methanococcus aeolicus (strain ATCC BAA-1280 / DSM 17508 / OCM 812 / Nankai-3)</name>
    <dbReference type="NCBI Taxonomy" id="419665"/>
    <lineage>
        <taxon>Archaea</taxon>
        <taxon>Methanobacteriati</taxon>
        <taxon>Methanobacteriota</taxon>
        <taxon>Methanomada group</taxon>
        <taxon>Methanococci</taxon>
        <taxon>Methanococcales</taxon>
        <taxon>Methanococcaceae</taxon>
        <taxon>Methanococcus</taxon>
    </lineage>
</organism>
<dbReference type="PANTHER" id="PTHR43793">
    <property type="entry name" value="FAD SYNTHASE"/>
    <property type="match status" value="1"/>
</dbReference>
<evidence type="ECO:0000259" key="8">
    <source>
        <dbReference type="Pfam" id="PF01467"/>
    </source>
</evidence>
<dbReference type="EC" id="2.7.7.3" evidence="7"/>
<dbReference type="AlphaFoldDB" id="A6UWN4"/>
<dbReference type="KEGG" id="mae:Maeo_1330"/>
<dbReference type="EMBL" id="CP000743">
    <property type="protein sequence ID" value="ABR56906.1"/>
    <property type="molecule type" value="Genomic_DNA"/>
</dbReference>
<evidence type="ECO:0000256" key="7">
    <source>
        <dbReference type="HAMAP-Rule" id="MF_00647"/>
    </source>
</evidence>
<dbReference type="GeneID" id="5326321"/>
<dbReference type="NCBIfam" id="NF001985">
    <property type="entry name" value="PRK00777.1"/>
    <property type="match status" value="1"/>
</dbReference>
<comment type="pathway">
    <text evidence="7">Cofactor biosynthesis; coenzyme A biosynthesis.</text>
</comment>
<comment type="catalytic activity">
    <reaction evidence="7">
        <text>(R)-4'-phosphopantetheine + ATP + H(+) = 3'-dephospho-CoA + diphosphate</text>
        <dbReference type="Rhea" id="RHEA:19801"/>
        <dbReference type="ChEBI" id="CHEBI:15378"/>
        <dbReference type="ChEBI" id="CHEBI:30616"/>
        <dbReference type="ChEBI" id="CHEBI:33019"/>
        <dbReference type="ChEBI" id="CHEBI:57328"/>
        <dbReference type="ChEBI" id="CHEBI:61723"/>
        <dbReference type="EC" id="2.7.7.3"/>
    </reaction>
</comment>
<dbReference type="GO" id="GO:0005524">
    <property type="term" value="F:ATP binding"/>
    <property type="evidence" value="ECO:0007669"/>
    <property type="project" value="UniProtKB-KW"/>
</dbReference>